<feature type="repeat" description="PPR" evidence="2">
    <location>
        <begin position="491"/>
        <end position="525"/>
    </location>
</feature>
<dbReference type="PANTHER" id="PTHR24015">
    <property type="entry name" value="OS07G0578800 PROTEIN-RELATED"/>
    <property type="match status" value="1"/>
</dbReference>
<evidence type="ECO:0000313" key="3">
    <source>
        <dbReference type="EMBL" id="KAH7432477.1"/>
    </source>
</evidence>
<sequence>MQACNLLPATSIVSMSEGIPDKFSFIKCLKQLKGRSQIVAGKRLHACILQTQFKADVAVITALLCMYGHCGYSEEAFRLFEQMPERNVVTWNAMIVLSARCRDSDLALHLFQQMLLEGFIASAATYTCIIQAACNAMLLSEGAHLHAIVIAACLDSELIISNALMTMYCKFRRADEAHTLFHKMLEHNVVSWTVLITCYLQQGNWFSTFQAFQDMQLSGITPNSFTFVSLLSVCAAEKASNQGQWVHQCVCFHYSKPDTILSNALLHMYSQCGNLEDAWGVFKAIDDHDAISWTTIIAAHSQQNFDEKALQLFKIMQETRNISDNVGYITVLNTISTPEAVAEGKRIHVSILNTKFAGDPSVGMAILNMYGRCNLVEDAWHAFERLPCQNFGLWNTMLKVFVEQGEARRAFQIFCQMKEEGFLPNHVSFAHTLSLCTDQLSSLEGKRIHVQIFSGGYDMSLALRTALLFMYGKDGDLEAALAQFHPSFECDTAFWNAMLGILSCHGREEDAIHLFHKMQQSNAAPDRITFMNLILVCGHCGLIDLGCNLFYTMHAIWGIRPDLEHLNCMVDLLARAGCLEEAEELIERMGSMSNATTWTVLTAGYKQHGFIQDSVEAARKAIELEPMDSGTYILLSNVCS</sequence>
<dbReference type="PANTHER" id="PTHR24015:SF548">
    <property type="entry name" value="OS08G0340900 PROTEIN"/>
    <property type="match status" value="1"/>
</dbReference>
<dbReference type="NCBIfam" id="TIGR00756">
    <property type="entry name" value="PPR"/>
    <property type="match status" value="7"/>
</dbReference>
<dbReference type="AlphaFoldDB" id="A0A8T2U9E5"/>
<dbReference type="EMBL" id="CM035412">
    <property type="protein sequence ID" value="KAH7432477.1"/>
    <property type="molecule type" value="Genomic_DNA"/>
</dbReference>
<dbReference type="InterPro" id="IPR002885">
    <property type="entry name" value="PPR_rpt"/>
</dbReference>
<dbReference type="GO" id="GO:0009451">
    <property type="term" value="P:RNA modification"/>
    <property type="evidence" value="ECO:0007669"/>
    <property type="project" value="InterPro"/>
</dbReference>
<dbReference type="GO" id="GO:0003723">
    <property type="term" value="F:RNA binding"/>
    <property type="evidence" value="ECO:0007669"/>
    <property type="project" value="InterPro"/>
</dbReference>
<dbReference type="Gene3D" id="1.25.40.10">
    <property type="entry name" value="Tetratricopeptide repeat domain"/>
    <property type="match status" value="5"/>
</dbReference>
<evidence type="ECO:0000256" key="1">
    <source>
        <dbReference type="ARBA" id="ARBA00022737"/>
    </source>
</evidence>
<dbReference type="Proteomes" id="UP000825935">
    <property type="component" value="Chromosome 7"/>
</dbReference>
<dbReference type="InterPro" id="IPR011990">
    <property type="entry name" value="TPR-like_helical_dom_sf"/>
</dbReference>
<keyword evidence="4" id="KW-1185">Reference proteome</keyword>
<dbReference type="FunFam" id="1.25.40.10:FF:000196">
    <property type="entry name" value="Pentatricopeptide repeat-containing protein At4g14850"/>
    <property type="match status" value="1"/>
</dbReference>
<evidence type="ECO:0000313" key="4">
    <source>
        <dbReference type="Proteomes" id="UP000825935"/>
    </source>
</evidence>
<reference evidence="3" key="1">
    <citation type="submission" date="2021-08" db="EMBL/GenBank/DDBJ databases">
        <title>WGS assembly of Ceratopteris richardii.</title>
        <authorList>
            <person name="Marchant D.B."/>
            <person name="Chen G."/>
            <person name="Jenkins J."/>
            <person name="Shu S."/>
            <person name="Leebens-Mack J."/>
            <person name="Grimwood J."/>
            <person name="Schmutz J."/>
            <person name="Soltis P."/>
            <person name="Soltis D."/>
            <person name="Chen Z.-H."/>
        </authorList>
    </citation>
    <scope>NUCLEOTIDE SEQUENCE</scope>
    <source>
        <strain evidence="3">Whitten #5841</strain>
        <tissue evidence="3">Leaf</tissue>
    </source>
</reference>
<dbReference type="FunFam" id="1.25.40.10:FF:000158">
    <property type="entry name" value="pentatricopeptide repeat-containing protein At2g33680"/>
    <property type="match status" value="1"/>
</dbReference>
<dbReference type="OrthoDB" id="9990610at2759"/>
<comment type="caution">
    <text evidence="3">The sequence shown here is derived from an EMBL/GenBank/DDBJ whole genome shotgun (WGS) entry which is preliminary data.</text>
</comment>
<proteinExistence type="predicted"/>
<organism evidence="3 4">
    <name type="scientific">Ceratopteris richardii</name>
    <name type="common">Triangle waterfern</name>
    <dbReference type="NCBI Taxonomy" id="49495"/>
    <lineage>
        <taxon>Eukaryota</taxon>
        <taxon>Viridiplantae</taxon>
        <taxon>Streptophyta</taxon>
        <taxon>Embryophyta</taxon>
        <taxon>Tracheophyta</taxon>
        <taxon>Polypodiopsida</taxon>
        <taxon>Polypodiidae</taxon>
        <taxon>Polypodiales</taxon>
        <taxon>Pteridineae</taxon>
        <taxon>Pteridaceae</taxon>
        <taxon>Parkerioideae</taxon>
        <taxon>Ceratopteris</taxon>
    </lineage>
</organism>
<dbReference type="PROSITE" id="PS51375">
    <property type="entry name" value="PPR"/>
    <property type="match status" value="6"/>
</dbReference>
<evidence type="ECO:0008006" key="5">
    <source>
        <dbReference type="Google" id="ProtNLM"/>
    </source>
</evidence>
<dbReference type="Pfam" id="PF13041">
    <property type="entry name" value="PPR_2"/>
    <property type="match status" value="3"/>
</dbReference>
<dbReference type="SUPFAM" id="SSF48452">
    <property type="entry name" value="TPR-like"/>
    <property type="match status" value="1"/>
</dbReference>
<dbReference type="InterPro" id="IPR046960">
    <property type="entry name" value="PPR_At4g14850-like_plant"/>
</dbReference>
<name>A0A8T2U9E5_CERRI</name>
<evidence type="ECO:0000256" key="2">
    <source>
        <dbReference type="PROSITE-ProRule" id="PRU00708"/>
    </source>
</evidence>
<dbReference type="Pfam" id="PF01535">
    <property type="entry name" value="PPR"/>
    <property type="match status" value="4"/>
</dbReference>
<feature type="repeat" description="PPR" evidence="2">
    <location>
        <begin position="390"/>
        <end position="424"/>
    </location>
</feature>
<dbReference type="GO" id="GO:0048731">
    <property type="term" value="P:system development"/>
    <property type="evidence" value="ECO:0007669"/>
    <property type="project" value="UniProtKB-ARBA"/>
</dbReference>
<accession>A0A8T2U9E5</accession>
<keyword evidence="1" id="KW-0677">Repeat</keyword>
<feature type="repeat" description="PPR" evidence="2">
    <location>
        <begin position="56"/>
        <end position="86"/>
    </location>
</feature>
<feature type="repeat" description="PPR" evidence="2">
    <location>
        <begin position="188"/>
        <end position="222"/>
    </location>
</feature>
<feature type="repeat" description="PPR" evidence="2">
    <location>
        <begin position="562"/>
        <end position="596"/>
    </location>
</feature>
<gene>
    <name evidence="3" type="ORF">KP509_07G024400</name>
</gene>
<feature type="repeat" description="PPR" evidence="2">
    <location>
        <begin position="87"/>
        <end position="121"/>
    </location>
</feature>
<protein>
    <recommendedName>
        <fullName evidence="5">Pentatricopeptide repeat-containing protein</fullName>
    </recommendedName>
</protein>